<dbReference type="STRING" id="938405.SAMN02927895_03727"/>
<protein>
    <submittedName>
        <fullName evidence="2">Uncharacterized protein</fullName>
    </submittedName>
</protein>
<accession>A0A1G6MHM6</accession>
<dbReference type="EMBL" id="FMZX01000001">
    <property type="protein sequence ID" value="SDC54990.1"/>
    <property type="molecule type" value="Genomic_DNA"/>
</dbReference>
<keyword evidence="1" id="KW-0812">Transmembrane</keyword>
<evidence type="ECO:0000313" key="3">
    <source>
        <dbReference type="Proteomes" id="UP000198925"/>
    </source>
</evidence>
<evidence type="ECO:0000256" key="1">
    <source>
        <dbReference type="SAM" id="Phobius"/>
    </source>
</evidence>
<dbReference type="RefSeq" id="WP_090566531.1">
    <property type="nucleotide sequence ID" value="NZ_FMXZ01000011.1"/>
</dbReference>
<name>A0A1G6MHM6_9PROT</name>
<keyword evidence="1" id="KW-1133">Transmembrane helix</keyword>
<feature type="transmembrane region" description="Helical" evidence="1">
    <location>
        <begin position="37"/>
        <end position="60"/>
    </location>
</feature>
<organism evidence="2 3">
    <name type="scientific">Belnapia rosea</name>
    <dbReference type="NCBI Taxonomy" id="938405"/>
    <lineage>
        <taxon>Bacteria</taxon>
        <taxon>Pseudomonadati</taxon>
        <taxon>Pseudomonadota</taxon>
        <taxon>Alphaproteobacteria</taxon>
        <taxon>Acetobacterales</taxon>
        <taxon>Roseomonadaceae</taxon>
        <taxon>Belnapia</taxon>
    </lineage>
</organism>
<gene>
    <name evidence="2" type="ORF">SAMN04487779_10011224</name>
</gene>
<reference evidence="2 3" key="1">
    <citation type="submission" date="2016-10" db="EMBL/GenBank/DDBJ databases">
        <authorList>
            <person name="de Groot N.N."/>
        </authorList>
    </citation>
    <scope>NUCLEOTIDE SEQUENCE [LARGE SCALE GENOMIC DNA]</scope>
    <source>
        <strain evidence="2 3">CPCC 100156</strain>
    </source>
</reference>
<proteinExistence type="predicted"/>
<evidence type="ECO:0000313" key="2">
    <source>
        <dbReference type="EMBL" id="SDC54990.1"/>
    </source>
</evidence>
<feature type="transmembrane region" description="Helical" evidence="1">
    <location>
        <begin position="105"/>
        <end position="124"/>
    </location>
</feature>
<sequence>MRPELRAGAAYAAAMFGLGALLGLLRELVLAPRLGATAAAAIEAVPMLLGMAILAPLIAGRLAVPPALPARLGMGAAGLLLLILAESALDVLVRGQTLWLERMRSPAGWIGLGLLAAFAAMPALRPR</sequence>
<dbReference type="Proteomes" id="UP000198925">
    <property type="component" value="Unassembled WGS sequence"/>
</dbReference>
<dbReference type="OrthoDB" id="7877055at2"/>
<dbReference type="AlphaFoldDB" id="A0A1G6MHM6"/>
<feature type="transmembrane region" description="Helical" evidence="1">
    <location>
        <begin position="6"/>
        <end position="25"/>
    </location>
</feature>
<feature type="transmembrane region" description="Helical" evidence="1">
    <location>
        <begin position="72"/>
        <end position="93"/>
    </location>
</feature>
<keyword evidence="1" id="KW-0472">Membrane</keyword>
<keyword evidence="3" id="KW-1185">Reference proteome</keyword>